<evidence type="ECO:0000313" key="1">
    <source>
        <dbReference type="EMBL" id="JAD64014.1"/>
    </source>
</evidence>
<sequence>MLLYAVAFAAGAELTLLSLNHGSKGIKLLLQPCIPPAITIFSA</sequence>
<reference evidence="1" key="1">
    <citation type="submission" date="2014-09" db="EMBL/GenBank/DDBJ databases">
        <authorList>
            <person name="Magalhaes I.L.F."/>
            <person name="Oliveira U."/>
            <person name="Santos F.R."/>
            <person name="Vidigal T.H.D.A."/>
            <person name="Brescovit A.D."/>
            <person name="Santos A.J."/>
        </authorList>
    </citation>
    <scope>NUCLEOTIDE SEQUENCE</scope>
    <source>
        <tissue evidence="1">Shoot tissue taken approximately 20 cm above the soil surface</tissue>
    </source>
</reference>
<organism evidence="1">
    <name type="scientific">Arundo donax</name>
    <name type="common">Giant reed</name>
    <name type="synonym">Donax arundinaceus</name>
    <dbReference type="NCBI Taxonomy" id="35708"/>
    <lineage>
        <taxon>Eukaryota</taxon>
        <taxon>Viridiplantae</taxon>
        <taxon>Streptophyta</taxon>
        <taxon>Embryophyta</taxon>
        <taxon>Tracheophyta</taxon>
        <taxon>Spermatophyta</taxon>
        <taxon>Magnoliopsida</taxon>
        <taxon>Liliopsida</taxon>
        <taxon>Poales</taxon>
        <taxon>Poaceae</taxon>
        <taxon>PACMAD clade</taxon>
        <taxon>Arundinoideae</taxon>
        <taxon>Arundineae</taxon>
        <taxon>Arundo</taxon>
    </lineage>
</organism>
<accession>A0A0A9BJ78</accession>
<proteinExistence type="predicted"/>
<protein>
    <submittedName>
        <fullName evidence="1">Uncharacterized protein</fullName>
    </submittedName>
</protein>
<name>A0A0A9BJ78_ARUDO</name>
<dbReference type="AlphaFoldDB" id="A0A0A9BJ78"/>
<reference evidence="1" key="2">
    <citation type="journal article" date="2015" name="Data Brief">
        <title>Shoot transcriptome of the giant reed, Arundo donax.</title>
        <authorList>
            <person name="Barrero R.A."/>
            <person name="Guerrero F.D."/>
            <person name="Moolhuijzen P."/>
            <person name="Goolsby J.A."/>
            <person name="Tidwell J."/>
            <person name="Bellgard S.E."/>
            <person name="Bellgard M.I."/>
        </authorList>
    </citation>
    <scope>NUCLEOTIDE SEQUENCE</scope>
    <source>
        <tissue evidence="1">Shoot tissue taken approximately 20 cm above the soil surface</tissue>
    </source>
</reference>
<dbReference type="EMBL" id="GBRH01233881">
    <property type="protein sequence ID" value="JAD64014.1"/>
    <property type="molecule type" value="Transcribed_RNA"/>
</dbReference>